<feature type="transmembrane region" description="Helical" evidence="1">
    <location>
        <begin position="234"/>
        <end position="255"/>
    </location>
</feature>
<keyword evidence="3" id="KW-1185">Reference proteome</keyword>
<dbReference type="RefSeq" id="WP_187755101.1">
    <property type="nucleotide sequence ID" value="NZ_JABURY010000011.1"/>
</dbReference>
<feature type="transmembrane region" description="Helical" evidence="1">
    <location>
        <begin position="197"/>
        <end position="218"/>
    </location>
</feature>
<dbReference type="Proteomes" id="UP000651208">
    <property type="component" value="Unassembled WGS sequence"/>
</dbReference>
<comment type="caution">
    <text evidence="2">The sequence shown here is derived from an EMBL/GenBank/DDBJ whole genome shotgun (WGS) entry which is preliminary data.</text>
</comment>
<evidence type="ECO:0000313" key="2">
    <source>
        <dbReference type="EMBL" id="MBC9130650.1"/>
    </source>
</evidence>
<feature type="transmembrane region" description="Helical" evidence="1">
    <location>
        <begin position="7"/>
        <end position="25"/>
    </location>
</feature>
<gene>
    <name evidence="2" type="ORF">FcAc13_04925</name>
</gene>
<accession>A0ABR7QX29</accession>
<feature type="transmembrane region" description="Helical" evidence="1">
    <location>
        <begin position="139"/>
        <end position="159"/>
    </location>
</feature>
<keyword evidence="1" id="KW-1133">Transmembrane helix</keyword>
<feature type="transmembrane region" description="Helical" evidence="1">
    <location>
        <begin position="276"/>
        <end position="299"/>
    </location>
</feature>
<dbReference type="EMBL" id="JABURY010000011">
    <property type="protein sequence ID" value="MBC9130650.1"/>
    <property type="molecule type" value="Genomic_DNA"/>
</dbReference>
<proteinExistence type="predicted"/>
<sequence length="333" mass="38378">MNYRLPLLFSIVCFILLWVITILQFKFLTILPLETIIDSILDSGIRLLTFFFFFLLLSCIFFNQQKLYLLTTKNYQLTIILAIVFSVIFCLTEFLLREFSLKIISSTLWDSMFNSSSELDFSTYDPRVMLLVFSTIPQLFNIACILPISGLILYGLALLNKGYFDIPIFENSQPFQSQQIVNQNTANPKIGKALPKLYGMIFSALFCVVTHGIIWYFYRTFFYIFGVTIHFAEYINIILLSGLVTTLADFTLLYITTQNSVKRIYQWLPTSSLLSASAFTIVVFILVNTIILIGLSISLAISHSLSSFLCWFIVLRYIALYLISRFFLKRSFG</sequence>
<feature type="transmembrane region" description="Helical" evidence="1">
    <location>
        <begin position="75"/>
        <end position="96"/>
    </location>
</feature>
<reference evidence="2 3" key="1">
    <citation type="submission" date="2020-06" db="EMBL/GenBank/DDBJ databases">
        <title>Frischella cerana isolated from Apis cerana gut homogenate.</title>
        <authorList>
            <person name="Wolter L.A."/>
            <person name="Suenami S."/>
            <person name="Miyazaki R."/>
        </authorList>
    </citation>
    <scope>NUCLEOTIDE SEQUENCE [LARGE SCALE GENOMIC DNA]</scope>
    <source>
        <strain evidence="2 3">Ac13</strain>
    </source>
</reference>
<keyword evidence="1" id="KW-0812">Transmembrane</keyword>
<evidence type="ECO:0000313" key="3">
    <source>
        <dbReference type="Proteomes" id="UP000651208"/>
    </source>
</evidence>
<organism evidence="2 3">
    <name type="scientific">Frischella japonica</name>
    <dbReference type="NCBI Taxonomy" id="2741544"/>
    <lineage>
        <taxon>Bacteria</taxon>
        <taxon>Pseudomonadati</taxon>
        <taxon>Pseudomonadota</taxon>
        <taxon>Gammaproteobacteria</taxon>
        <taxon>Orbales</taxon>
        <taxon>Orbaceae</taxon>
        <taxon>Frischella</taxon>
    </lineage>
</organism>
<keyword evidence="1" id="KW-0472">Membrane</keyword>
<protein>
    <submittedName>
        <fullName evidence="2">Uncharacterized protein</fullName>
    </submittedName>
</protein>
<feature type="transmembrane region" description="Helical" evidence="1">
    <location>
        <begin position="305"/>
        <end position="328"/>
    </location>
</feature>
<name>A0ABR7QX29_9GAMM</name>
<evidence type="ECO:0000256" key="1">
    <source>
        <dbReference type="SAM" id="Phobius"/>
    </source>
</evidence>
<feature type="transmembrane region" description="Helical" evidence="1">
    <location>
        <begin position="45"/>
        <end position="63"/>
    </location>
</feature>